<dbReference type="PROSITE" id="PS51273">
    <property type="entry name" value="GATASE_TYPE_1"/>
    <property type="match status" value="1"/>
</dbReference>
<keyword evidence="4" id="KW-1185">Reference proteome</keyword>
<reference evidence="3 4" key="1">
    <citation type="submission" date="2021-01" db="EMBL/GenBank/DDBJ databases">
        <title>Genomic Encyclopedia of Type Strains, Phase IV (KMG-IV): sequencing the most valuable type-strain genomes for metagenomic binning, comparative biology and taxonomic classification.</title>
        <authorList>
            <person name="Goeker M."/>
        </authorList>
    </citation>
    <scope>NUCLEOTIDE SEQUENCE [LARGE SCALE GENOMIC DNA]</scope>
    <source>
        <strain evidence="3 4">DSM 105453</strain>
    </source>
</reference>
<dbReference type="PRINTS" id="PR00096">
    <property type="entry name" value="GATASE"/>
</dbReference>
<keyword evidence="3" id="KW-0032">Aminotransferase</keyword>
<dbReference type="PANTHER" id="PTHR43418">
    <property type="entry name" value="MULTIFUNCTIONAL TRYPTOPHAN BIOSYNTHESIS PROTEIN-RELATED"/>
    <property type="match status" value="1"/>
</dbReference>
<evidence type="ECO:0000259" key="2">
    <source>
        <dbReference type="Pfam" id="PF00117"/>
    </source>
</evidence>
<name>A0ABS2R107_9BACI</name>
<dbReference type="GO" id="GO:0046820">
    <property type="term" value="F:4-amino-4-deoxychorismate synthase activity"/>
    <property type="evidence" value="ECO:0007669"/>
    <property type="project" value="UniProtKB-EC"/>
</dbReference>
<dbReference type="EMBL" id="JAFBFH010000001">
    <property type="protein sequence ID" value="MBM7713055.1"/>
    <property type="molecule type" value="Genomic_DNA"/>
</dbReference>
<comment type="caution">
    <text evidence="3">The sequence shown here is derived from an EMBL/GenBank/DDBJ whole genome shotgun (WGS) entry which is preliminary data.</text>
</comment>
<dbReference type="SUPFAM" id="SSF52317">
    <property type="entry name" value="Class I glutamine amidotransferase-like"/>
    <property type="match status" value="1"/>
</dbReference>
<dbReference type="PRINTS" id="PR00097">
    <property type="entry name" value="ANTSNTHASEII"/>
</dbReference>
<dbReference type="InterPro" id="IPR050472">
    <property type="entry name" value="Anth_synth/Amidotransfase"/>
</dbReference>
<organism evidence="3 4">
    <name type="scientific">Siminovitchia thermophila</name>
    <dbReference type="NCBI Taxonomy" id="1245522"/>
    <lineage>
        <taxon>Bacteria</taxon>
        <taxon>Bacillati</taxon>
        <taxon>Bacillota</taxon>
        <taxon>Bacilli</taxon>
        <taxon>Bacillales</taxon>
        <taxon>Bacillaceae</taxon>
        <taxon>Siminovitchia</taxon>
    </lineage>
</organism>
<evidence type="ECO:0000256" key="1">
    <source>
        <dbReference type="ARBA" id="ARBA00022962"/>
    </source>
</evidence>
<dbReference type="Proteomes" id="UP000823485">
    <property type="component" value="Unassembled WGS sequence"/>
</dbReference>
<dbReference type="NCBIfam" id="TIGR00566">
    <property type="entry name" value="trpG_papA"/>
    <property type="match status" value="1"/>
</dbReference>
<dbReference type="EC" id="2.6.1.85" evidence="3"/>
<dbReference type="InterPro" id="IPR029062">
    <property type="entry name" value="Class_I_gatase-like"/>
</dbReference>
<gene>
    <name evidence="3" type="ORF">JOC94_000021</name>
</gene>
<proteinExistence type="predicted"/>
<dbReference type="InterPro" id="IPR006221">
    <property type="entry name" value="TrpG/PapA_dom"/>
</dbReference>
<accession>A0ABS2R107</accession>
<dbReference type="InterPro" id="IPR017926">
    <property type="entry name" value="GATASE"/>
</dbReference>
<dbReference type="Gene3D" id="3.40.50.880">
    <property type="match status" value="1"/>
</dbReference>
<keyword evidence="1" id="KW-0315">Glutamine amidotransferase</keyword>
<protein>
    <submittedName>
        <fullName evidence="3">Para-aminobenzoate synthetase component 2</fullName>
        <ecNumber evidence="3">2.6.1.85</ecNumber>
    </submittedName>
</protein>
<keyword evidence="3" id="KW-0808">Transferase</keyword>
<dbReference type="PANTHER" id="PTHR43418:SF4">
    <property type="entry name" value="MULTIFUNCTIONAL TRYPTOPHAN BIOSYNTHESIS PROTEIN"/>
    <property type="match status" value="1"/>
</dbReference>
<sequence length="192" mass="20942">MILIIDHDDSFTYNIVQMIGATGREVAVISAHASIEEMDKLAPDSIILSSGAGIPDKEGTTVNIIRHFLGKVPILGIGFGHLAVAVAFGGEIGGSQYVLHGKTLEIHHDGKSVFAGLDHPFQATCYHSLLIQKTDFPACLEVSAQSENEEIMAVRHKEWPVESVQFHPESIMTREGKRLLSNFLKSIELAVK</sequence>
<dbReference type="RefSeq" id="WP_077109498.1">
    <property type="nucleotide sequence ID" value="NZ_JAFBFH010000001.1"/>
</dbReference>
<dbReference type="CDD" id="cd01743">
    <property type="entry name" value="GATase1_Anthranilate_Synthase"/>
    <property type="match status" value="1"/>
</dbReference>
<dbReference type="Pfam" id="PF00117">
    <property type="entry name" value="GATase"/>
    <property type="match status" value="1"/>
</dbReference>
<evidence type="ECO:0000313" key="3">
    <source>
        <dbReference type="EMBL" id="MBM7713055.1"/>
    </source>
</evidence>
<dbReference type="PRINTS" id="PR00099">
    <property type="entry name" value="CPSGATASE"/>
</dbReference>
<feature type="domain" description="Glutamine amidotransferase" evidence="2">
    <location>
        <begin position="3"/>
        <end position="185"/>
    </location>
</feature>
<evidence type="ECO:0000313" key="4">
    <source>
        <dbReference type="Proteomes" id="UP000823485"/>
    </source>
</evidence>